<keyword evidence="7" id="KW-1185">Reference proteome</keyword>
<dbReference type="InterPro" id="IPR003000">
    <property type="entry name" value="Sirtuin"/>
</dbReference>
<dbReference type="Gene3D" id="3.30.1600.10">
    <property type="entry name" value="SIR2/SIRT2 'Small Domain"/>
    <property type="match status" value="1"/>
</dbReference>
<evidence type="ECO:0000313" key="6">
    <source>
        <dbReference type="EMBL" id="KAG2173441.1"/>
    </source>
</evidence>
<dbReference type="PROSITE" id="PS50305">
    <property type="entry name" value="SIRTUIN"/>
    <property type="match status" value="1"/>
</dbReference>
<evidence type="ECO:0000256" key="3">
    <source>
        <dbReference type="ARBA" id="ARBA00023027"/>
    </source>
</evidence>
<dbReference type="InterPro" id="IPR026591">
    <property type="entry name" value="Sirtuin_cat_small_dom_sf"/>
</dbReference>
<dbReference type="InterPro" id="IPR050134">
    <property type="entry name" value="NAD-dep_sirtuin_deacylases"/>
</dbReference>
<dbReference type="SUPFAM" id="SSF52467">
    <property type="entry name" value="DHS-like NAD/FAD-binding domain"/>
    <property type="match status" value="1"/>
</dbReference>
<dbReference type="GO" id="GO:0070403">
    <property type="term" value="F:NAD+ binding"/>
    <property type="evidence" value="ECO:0007669"/>
    <property type="project" value="InterPro"/>
</dbReference>
<accession>A0A8H7PGB7</accession>
<feature type="domain" description="Deacetylase sirtuin-type" evidence="5">
    <location>
        <begin position="56"/>
        <end position="351"/>
    </location>
</feature>
<evidence type="ECO:0000256" key="2">
    <source>
        <dbReference type="ARBA" id="ARBA00022679"/>
    </source>
</evidence>
<dbReference type="EMBL" id="JAEPRA010000019">
    <property type="protein sequence ID" value="KAG2173441.1"/>
    <property type="molecule type" value="Genomic_DNA"/>
</dbReference>
<dbReference type="Pfam" id="PF02146">
    <property type="entry name" value="SIR2"/>
    <property type="match status" value="1"/>
</dbReference>
<dbReference type="Gene3D" id="3.40.50.1220">
    <property type="entry name" value="TPP-binding domain"/>
    <property type="match status" value="1"/>
</dbReference>
<evidence type="ECO:0000259" key="5">
    <source>
        <dbReference type="PROSITE" id="PS50305"/>
    </source>
</evidence>
<protein>
    <recommendedName>
        <fullName evidence="5">Deacetylase sirtuin-type domain-containing protein</fullName>
    </recommendedName>
</protein>
<proteinExistence type="inferred from homology"/>
<comment type="similarity">
    <text evidence="1">Belongs to the sirtuin family. Class I subfamily.</text>
</comment>
<reference evidence="6" key="1">
    <citation type="submission" date="2020-12" db="EMBL/GenBank/DDBJ databases">
        <title>Metabolic potential, ecology and presence of endohyphal bacteria is reflected in genomic diversity of Mucoromycotina.</title>
        <authorList>
            <person name="Muszewska A."/>
            <person name="Okrasinska A."/>
            <person name="Steczkiewicz K."/>
            <person name="Drgas O."/>
            <person name="Orlowska M."/>
            <person name="Perlinska-Lenart U."/>
            <person name="Aleksandrzak-Piekarczyk T."/>
            <person name="Szatraj K."/>
            <person name="Zielenkiewicz U."/>
            <person name="Pilsyk S."/>
            <person name="Malc E."/>
            <person name="Mieczkowski P."/>
            <person name="Kruszewska J.S."/>
            <person name="Biernat P."/>
            <person name="Pawlowska J."/>
        </authorList>
    </citation>
    <scope>NUCLEOTIDE SEQUENCE</scope>
    <source>
        <strain evidence="6">WA0000051536</strain>
    </source>
</reference>
<feature type="binding site" evidence="4">
    <location>
        <position position="251"/>
    </location>
    <ligand>
        <name>Zn(2+)</name>
        <dbReference type="ChEBI" id="CHEBI:29105"/>
    </ligand>
</feature>
<dbReference type="PANTHER" id="PTHR11085:SF10">
    <property type="entry name" value="NAD-DEPENDENT PROTEIN DEACYLASE SIRTUIN-5, MITOCHONDRIAL-RELATED"/>
    <property type="match status" value="1"/>
</dbReference>
<dbReference type="InterPro" id="IPR026590">
    <property type="entry name" value="Ssirtuin_cat_dom"/>
</dbReference>
<dbReference type="AlphaFoldDB" id="A0A8H7PGB7"/>
<feature type="binding site" evidence="4">
    <location>
        <position position="193"/>
    </location>
    <ligand>
        <name>Zn(2+)</name>
        <dbReference type="ChEBI" id="CHEBI:29105"/>
    </ligand>
</feature>
<dbReference type="PANTHER" id="PTHR11085">
    <property type="entry name" value="NAD-DEPENDENT PROTEIN DEACYLASE SIRTUIN-5, MITOCHONDRIAL-RELATED"/>
    <property type="match status" value="1"/>
</dbReference>
<gene>
    <name evidence="6" type="ORF">INT44_008793</name>
</gene>
<organism evidence="6 7">
    <name type="scientific">Umbelopsis vinacea</name>
    <dbReference type="NCBI Taxonomy" id="44442"/>
    <lineage>
        <taxon>Eukaryota</taxon>
        <taxon>Fungi</taxon>
        <taxon>Fungi incertae sedis</taxon>
        <taxon>Mucoromycota</taxon>
        <taxon>Mucoromycotina</taxon>
        <taxon>Umbelopsidomycetes</taxon>
        <taxon>Umbelopsidales</taxon>
        <taxon>Umbelopsidaceae</taxon>
        <taxon>Umbelopsis</taxon>
    </lineage>
</organism>
<evidence type="ECO:0000256" key="4">
    <source>
        <dbReference type="PROSITE-ProRule" id="PRU00236"/>
    </source>
</evidence>
<dbReference type="InterPro" id="IPR029035">
    <property type="entry name" value="DHS-like_NAD/FAD-binding_dom"/>
</dbReference>
<dbReference type="GO" id="GO:0017136">
    <property type="term" value="F:histone deacetylase activity, NAD-dependent"/>
    <property type="evidence" value="ECO:0007669"/>
    <property type="project" value="TreeGrafter"/>
</dbReference>
<keyword evidence="4" id="KW-0479">Metal-binding</keyword>
<comment type="caution">
    <text evidence="6">The sequence shown here is derived from an EMBL/GenBank/DDBJ whole genome shotgun (WGS) entry which is preliminary data.</text>
</comment>
<keyword evidence="3" id="KW-0520">NAD</keyword>
<name>A0A8H7PGB7_9FUNG</name>
<evidence type="ECO:0000256" key="1">
    <source>
        <dbReference type="ARBA" id="ARBA00006924"/>
    </source>
</evidence>
<keyword evidence="4" id="KW-0862">Zinc</keyword>
<dbReference type="GO" id="GO:0046872">
    <property type="term" value="F:metal ion binding"/>
    <property type="evidence" value="ECO:0007669"/>
    <property type="project" value="UniProtKB-KW"/>
</dbReference>
<feature type="binding site" evidence="4">
    <location>
        <position position="190"/>
    </location>
    <ligand>
        <name>Zn(2+)</name>
        <dbReference type="ChEBI" id="CHEBI:29105"/>
    </ligand>
</feature>
<feature type="binding site" evidence="4">
    <location>
        <position position="254"/>
    </location>
    <ligand>
        <name>Zn(2+)</name>
        <dbReference type="ChEBI" id="CHEBI:29105"/>
    </ligand>
</feature>
<dbReference type="OrthoDB" id="424302at2759"/>
<dbReference type="Proteomes" id="UP000612746">
    <property type="component" value="Unassembled WGS sequence"/>
</dbReference>
<sequence>MLSTLRAWQRPNRRLHQVQVRWHSKPSMLKSTIVPNVRMPDFPMPQEAREPDADSIVDLSEAVARIAEFIEDSDNKMLVMTGAGASTDSGIPDYRSPSGRYVKNHTRPIFFQEFLANAEFRRRYWARGYLGWPQMLKAKPNSTHYALQNLLEQGHISSLITQNVDHLHHAAGTPEDRIVELHGTLHEVSCLSCHHTTSRFDFQQRLDELNQDWKTYQQEIVASGGEPKTNPDGDVELPSTVSYDTFKIPPCDACGNHMMKPRVVFFGENIETHVKEKAARLVEECESMLVIGSSLATFSAFRLVKRVKELGKPVGVLNMGPTRSDALIDWKIELNSSMVLEEVLRQRFPSK</sequence>
<keyword evidence="2" id="KW-0808">Transferase</keyword>
<feature type="active site" description="Proton acceptor" evidence="4">
    <location>
        <position position="182"/>
    </location>
</feature>
<evidence type="ECO:0000313" key="7">
    <source>
        <dbReference type="Proteomes" id="UP000612746"/>
    </source>
</evidence>